<dbReference type="InterPro" id="IPR051924">
    <property type="entry name" value="GST_Kappa/NadH"/>
</dbReference>
<comment type="catalytic activity">
    <reaction evidence="1">
        <text>2-hydroxychromene-2-carboxylate = (3E)-4-(2-hydroxyphenyl)-2-oxobut-3-enoate</text>
        <dbReference type="Rhea" id="RHEA:27401"/>
        <dbReference type="ChEBI" id="CHEBI:59350"/>
        <dbReference type="ChEBI" id="CHEBI:59353"/>
        <dbReference type="EC" id="5.99.1.4"/>
    </reaction>
</comment>
<dbReference type="InterPro" id="IPR044087">
    <property type="entry name" value="NahD-like"/>
</dbReference>
<dbReference type="GO" id="GO:0006749">
    <property type="term" value="P:glutathione metabolic process"/>
    <property type="evidence" value="ECO:0007669"/>
    <property type="project" value="TreeGrafter"/>
</dbReference>
<dbReference type="Gene3D" id="3.40.30.10">
    <property type="entry name" value="Glutaredoxin"/>
    <property type="match status" value="1"/>
</dbReference>
<dbReference type="EMBL" id="WSFO01000008">
    <property type="protein sequence ID" value="KAE9628846.1"/>
    <property type="molecule type" value="Genomic_DNA"/>
</dbReference>
<dbReference type="PANTHER" id="PTHR42943:SF2">
    <property type="entry name" value="GLUTATHIONE S-TRANSFERASE KAPPA 1"/>
    <property type="match status" value="1"/>
</dbReference>
<feature type="active site" description="Nucleophile" evidence="2">
    <location>
        <position position="12"/>
    </location>
</feature>
<dbReference type="GO" id="GO:0004602">
    <property type="term" value="F:glutathione peroxidase activity"/>
    <property type="evidence" value="ECO:0007669"/>
    <property type="project" value="TreeGrafter"/>
</dbReference>
<dbReference type="RefSeq" id="WP_158980066.1">
    <property type="nucleotide sequence ID" value="NZ_WSFO01000008.1"/>
</dbReference>
<dbReference type="Proteomes" id="UP000441586">
    <property type="component" value="Unassembled WGS sequence"/>
</dbReference>
<gene>
    <name evidence="4" type="ORF">GP644_13850</name>
</gene>
<dbReference type="PIRSF" id="PIRSF006386">
    <property type="entry name" value="HCCAis_GSTk"/>
    <property type="match status" value="1"/>
</dbReference>
<dbReference type="InterPro" id="IPR001853">
    <property type="entry name" value="DSBA-like_thioredoxin_dom"/>
</dbReference>
<evidence type="ECO:0000313" key="5">
    <source>
        <dbReference type="Proteomes" id="UP000441586"/>
    </source>
</evidence>
<evidence type="ECO:0000313" key="4">
    <source>
        <dbReference type="EMBL" id="KAE9628846.1"/>
    </source>
</evidence>
<evidence type="ECO:0000256" key="1">
    <source>
        <dbReference type="PIRNR" id="PIRNR006386"/>
    </source>
</evidence>
<dbReference type="EC" id="5.99.1.4" evidence="1"/>
<proteinExistence type="inferred from homology"/>
<dbReference type="InterPro" id="IPR036249">
    <property type="entry name" value="Thioredoxin-like_sf"/>
</dbReference>
<evidence type="ECO:0000256" key="2">
    <source>
        <dbReference type="PIRSR" id="PIRSR006386-1"/>
    </source>
</evidence>
<dbReference type="SUPFAM" id="SSF52833">
    <property type="entry name" value="Thioredoxin-like"/>
    <property type="match status" value="1"/>
</dbReference>
<organism evidence="4 5">
    <name type="scientific">Parasedimentitalea maritima</name>
    <dbReference type="NCBI Taxonomy" id="2578117"/>
    <lineage>
        <taxon>Bacteria</taxon>
        <taxon>Pseudomonadati</taxon>
        <taxon>Pseudomonadota</taxon>
        <taxon>Alphaproteobacteria</taxon>
        <taxon>Rhodobacterales</taxon>
        <taxon>Paracoccaceae</taxon>
        <taxon>Parasedimentitalea</taxon>
    </lineage>
</organism>
<comment type="similarity">
    <text evidence="1">Belongs to the GST superfamily. NadH family.</text>
</comment>
<dbReference type="Pfam" id="PF01323">
    <property type="entry name" value="DSBA"/>
    <property type="match status" value="1"/>
</dbReference>
<reference evidence="4 5" key="1">
    <citation type="submission" date="2019-12" db="EMBL/GenBank/DDBJ databases">
        <authorList>
            <person name="Zhang Y.-J."/>
        </authorList>
    </citation>
    <scope>NUCLEOTIDE SEQUENCE [LARGE SCALE GENOMIC DNA]</scope>
    <source>
        <strain evidence="4 5">H18S-6</strain>
    </source>
</reference>
<dbReference type="GO" id="GO:0018845">
    <property type="term" value="F:2-hydroxychromene-2-carboxylate isomerase activity"/>
    <property type="evidence" value="ECO:0007669"/>
    <property type="project" value="UniProtKB-UniRule"/>
</dbReference>
<dbReference type="AlphaFoldDB" id="A0A6A4R9R0"/>
<accession>A0A6A4R9R0</accession>
<protein>
    <recommendedName>
        <fullName evidence="1">2-hydroxychromene-2-carboxylate isomerase</fullName>
        <ecNumber evidence="1">5.99.1.4</ecNumber>
    </recommendedName>
</protein>
<comment type="caution">
    <text evidence="4">The sequence shown here is derived from an EMBL/GenBank/DDBJ whole genome shotgun (WGS) entry which is preliminary data.</text>
</comment>
<sequence>MPSIEYFYSAHSAYAYLGGQKLAQICADYGCTVLHRPIYLSPVIEAAGSQPFAARTKAHADYFFGREIERWAEYRGVDMIDYRPTHHDNPLTLSNGLIIAAAEAGVQVDQLSYAILKAHWVTDADIADAGTLVGLVTDLGLDADSLLTAALSAPIQALHEQYTQEAMTRSVFGSPTYVLDGDMFYGQDRLELIEHALSKRSA</sequence>
<evidence type="ECO:0000259" key="3">
    <source>
        <dbReference type="Pfam" id="PF01323"/>
    </source>
</evidence>
<keyword evidence="1 4" id="KW-0413">Isomerase</keyword>
<dbReference type="GO" id="GO:1901170">
    <property type="term" value="P:naphthalene catabolic process"/>
    <property type="evidence" value="ECO:0007669"/>
    <property type="project" value="InterPro"/>
</dbReference>
<name>A0A6A4R9R0_9RHOB</name>
<dbReference type="GO" id="GO:0004364">
    <property type="term" value="F:glutathione transferase activity"/>
    <property type="evidence" value="ECO:0007669"/>
    <property type="project" value="TreeGrafter"/>
</dbReference>
<dbReference type="CDD" id="cd03022">
    <property type="entry name" value="DsbA_HCCA_Iso"/>
    <property type="match status" value="1"/>
</dbReference>
<feature type="domain" description="DSBA-like thioredoxin" evidence="3">
    <location>
        <begin position="4"/>
        <end position="197"/>
    </location>
</feature>
<dbReference type="InterPro" id="IPR014440">
    <property type="entry name" value="HCCAis_GSTk"/>
</dbReference>
<dbReference type="PANTHER" id="PTHR42943">
    <property type="entry name" value="GLUTATHIONE S-TRANSFERASE KAPPA"/>
    <property type="match status" value="1"/>
</dbReference>